<evidence type="ECO:0000256" key="5">
    <source>
        <dbReference type="SAM" id="Phobius"/>
    </source>
</evidence>
<protein>
    <submittedName>
        <fullName evidence="6">4-hydroxybenzoate polyprenyltransferase</fullName>
    </submittedName>
</protein>
<keyword evidence="4 5" id="KW-0472">Membrane</keyword>
<dbReference type="RefSeq" id="WP_084666617.1">
    <property type="nucleotide sequence ID" value="NZ_LT838272.1"/>
</dbReference>
<feature type="transmembrane region" description="Helical" evidence="5">
    <location>
        <begin position="244"/>
        <end position="261"/>
    </location>
</feature>
<dbReference type="GO" id="GO:0009247">
    <property type="term" value="P:glycolipid biosynthetic process"/>
    <property type="evidence" value="ECO:0007669"/>
    <property type="project" value="TreeGrafter"/>
</dbReference>
<comment type="subcellular location">
    <subcellularLocation>
        <location evidence="1">Membrane</location>
        <topology evidence="1">Multi-pass membrane protein</topology>
    </subcellularLocation>
</comment>
<evidence type="ECO:0000313" key="6">
    <source>
        <dbReference type="EMBL" id="SMB99514.1"/>
    </source>
</evidence>
<feature type="transmembrane region" description="Helical" evidence="5">
    <location>
        <begin position="282"/>
        <end position="301"/>
    </location>
</feature>
<keyword evidence="2 5" id="KW-0812">Transmembrane</keyword>
<evidence type="ECO:0000256" key="4">
    <source>
        <dbReference type="ARBA" id="ARBA00023136"/>
    </source>
</evidence>
<reference evidence="6 7" key="1">
    <citation type="submission" date="2017-04" db="EMBL/GenBank/DDBJ databases">
        <authorList>
            <person name="Afonso C.L."/>
            <person name="Miller P.J."/>
            <person name="Scott M.A."/>
            <person name="Spackman E."/>
            <person name="Goraichik I."/>
            <person name="Dimitrov K.M."/>
            <person name="Suarez D.L."/>
            <person name="Swayne D.E."/>
        </authorList>
    </citation>
    <scope>NUCLEOTIDE SEQUENCE [LARGE SCALE GENOMIC DNA]</scope>
    <source>
        <strain evidence="6 7">ToBE</strain>
    </source>
</reference>
<dbReference type="STRING" id="698762.SAMN00808754_2940"/>
<evidence type="ECO:0000256" key="1">
    <source>
        <dbReference type="ARBA" id="ARBA00004141"/>
    </source>
</evidence>
<accession>A0A1W1W337</accession>
<dbReference type="EMBL" id="LT838272">
    <property type="protein sequence ID" value="SMB99514.1"/>
    <property type="molecule type" value="Genomic_DNA"/>
</dbReference>
<dbReference type="OrthoDB" id="9803632at2"/>
<dbReference type="Proteomes" id="UP000192569">
    <property type="component" value="Chromosome I"/>
</dbReference>
<dbReference type="AlphaFoldDB" id="A0A1W1W337"/>
<keyword evidence="7" id="KW-1185">Reference proteome</keyword>
<dbReference type="Pfam" id="PF01040">
    <property type="entry name" value="UbiA"/>
    <property type="match status" value="1"/>
</dbReference>
<dbReference type="InterPro" id="IPR044878">
    <property type="entry name" value="UbiA_sf"/>
</dbReference>
<feature type="transmembrane region" description="Helical" evidence="5">
    <location>
        <begin position="212"/>
        <end position="238"/>
    </location>
</feature>
<gene>
    <name evidence="6" type="ORF">SAMN00808754_2940</name>
</gene>
<keyword evidence="3 5" id="KW-1133">Transmembrane helix</keyword>
<feature type="transmembrane region" description="Helical" evidence="5">
    <location>
        <begin position="51"/>
        <end position="72"/>
    </location>
</feature>
<dbReference type="GO" id="GO:0005886">
    <property type="term" value="C:plasma membrane"/>
    <property type="evidence" value="ECO:0007669"/>
    <property type="project" value="TreeGrafter"/>
</dbReference>
<evidence type="ECO:0000256" key="3">
    <source>
        <dbReference type="ARBA" id="ARBA00022989"/>
    </source>
</evidence>
<dbReference type="Gene3D" id="1.10.357.140">
    <property type="entry name" value="UbiA prenyltransferase"/>
    <property type="match status" value="1"/>
</dbReference>
<proteinExistence type="predicted"/>
<dbReference type="InterPro" id="IPR039653">
    <property type="entry name" value="Prenyltransferase"/>
</dbReference>
<dbReference type="CDD" id="cd13963">
    <property type="entry name" value="PT_UbiA_2"/>
    <property type="match status" value="1"/>
</dbReference>
<feature type="transmembrane region" description="Helical" evidence="5">
    <location>
        <begin position="174"/>
        <end position="191"/>
    </location>
</feature>
<organism evidence="6 7">
    <name type="scientific">Thermanaeromonas toyohensis ToBE</name>
    <dbReference type="NCBI Taxonomy" id="698762"/>
    <lineage>
        <taxon>Bacteria</taxon>
        <taxon>Bacillati</taxon>
        <taxon>Bacillota</taxon>
        <taxon>Clostridia</taxon>
        <taxon>Neomoorellales</taxon>
        <taxon>Neomoorellaceae</taxon>
        <taxon>Thermanaeromonas</taxon>
    </lineage>
</organism>
<dbReference type="PANTHER" id="PTHR11048:SF5">
    <property type="entry name" value="DECAPRENYL-PHOSPHATE PHOSPHORIBOSYLTRANSFERASE"/>
    <property type="match status" value="1"/>
</dbReference>
<dbReference type="InterPro" id="IPR000537">
    <property type="entry name" value="UbiA_prenyltransferase"/>
</dbReference>
<evidence type="ECO:0000313" key="7">
    <source>
        <dbReference type="Proteomes" id="UP000192569"/>
    </source>
</evidence>
<sequence length="302" mass="33869">MGLVQTNNLVKASTYKVCYYLFLSLRPKQWIKNTFIFAPLIFSRHLLEASLALRTLQTFVLFCLVSGAIYLLNDIADRERDRLHPRKRLRPVAAGLVSPWQAGVFALLLLILGLIWAFRLGWQVGSYTLAYAGQAMLYSLYLKHLVIIDVFLVALGFVLRVLTGASAIQVNVSAWLLASVTLLALFLALCKRRQELGCLEQAVKHRASLAEYSLPLLDQLITIVTSSTVVIYALYTSLGSENQYLMLTIPLVLFGLCRYLYLLHHHQGGGEPETLIFQDKPLGATIVLWVVACLFILYYGAT</sequence>
<feature type="transmembrane region" description="Helical" evidence="5">
    <location>
        <begin position="93"/>
        <end position="118"/>
    </location>
</feature>
<dbReference type="PANTHER" id="PTHR11048">
    <property type="entry name" value="PRENYLTRANSFERASES"/>
    <property type="match status" value="1"/>
</dbReference>
<name>A0A1W1W337_9FIRM</name>
<keyword evidence="6" id="KW-0808">Transferase</keyword>
<evidence type="ECO:0000256" key="2">
    <source>
        <dbReference type="ARBA" id="ARBA00022692"/>
    </source>
</evidence>
<dbReference type="GO" id="GO:0016765">
    <property type="term" value="F:transferase activity, transferring alkyl or aryl (other than methyl) groups"/>
    <property type="evidence" value="ECO:0007669"/>
    <property type="project" value="InterPro"/>
</dbReference>